<gene>
    <name evidence="5" type="primary">ABSGL_04825.1 scaffold 6035</name>
</gene>
<dbReference type="InterPro" id="IPR036249">
    <property type="entry name" value="Thioredoxin-like_sf"/>
</dbReference>
<dbReference type="PROSITE" id="PS51532">
    <property type="entry name" value="PITH"/>
    <property type="match status" value="1"/>
</dbReference>
<dbReference type="InterPro" id="IPR008979">
    <property type="entry name" value="Galactose-bd-like_sf"/>
</dbReference>
<evidence type="ECO:0000256" key="2">
    <source>
        <dbReference type="SAM" id="MobiDB-lite"/>
    </source>
</evidence>
<dbReference type="InterPro" id="IPR010400">
    <property type="entry name" value="PITH_dom"/>
</dbReference>
<dbReference type="PANTHER" id="PTHR46115">
    <property type="entry name" value="THIOREDOXIN-LIKE PROTEIN 1"/>
    <property type="match status" value="1"/>
</dbReference>
<evidence type="ECO:0000313" key="6">
    <source>
        <dbReference type="Proteomes" id="UP000078561"/>
    </source>
</evidence>
<reference evidence="5" key="1">
    <citation type="submission" date="2016-04" db="EMBL/GenBank/DDBJ databases">
        <authorList>
            <person name="Evans L.H."/>
            <person name="Alamgir A."/>
            <person name="Owens N."/>
            <person name="Weber N.D."/>
            <person name="Virtaneva K."/>
            <person name="Barbian K."/>
            <person name="Babar A."/>
            <person name="Rosenke K."/>
        </authorList>
    </citation>
    <scope>NUCLEOTIDE SEQUENCE [LARGE SCALE GENOMIC DNA]</scope>
    <source>
        <strain evidence="5">CBS 101.48</strain>
    </source>
</reference>
<evidence type="ECO:0000259" key="4">
    <source>
        <dbReference type="PROSITE" id="PS51532"/>
    </source>
</evidence>
<dbReference type="OrthoDB" id="10263751at2759"/>
<evidence type="ECO:0000259" key="3">
    <source>
        <dbReference type="PROSITE" id="PS51352"/>
    </source>
</evidence>
<feature type="domain" description="Thioredoxin" evidence="3">
    <location>
        <begin position="1"/>
        <end position="109"/>
    </location>
</feature>
<dbReference type="PRINTS" id="PR00421">
    <property type="entry name" value="THIOREDOXIN"/>
</dbReference>
<dbReference type="Proteomes" id="UP000078561">
    <property type="component" value="Unassembled WGS sequence"/>
</dbReference>
<dbReference type="OMA" id="PIFEMFP"/>
<organism evidence="5">
    <name type="scientific">Absidia glauca</name>
    <name type="common">Pin mould</name>
    <dbReference type="NCBI Taxonomy" id="4829"/>
    <lineage>
        <taxon>Eukaryota</taxon>
        <taxon>Fungi</taxon>
        <taxon>Fungi incertae sedis</taxon>
        <taxon>Mucoromycota</taxon>
        <taxon>Mucoromycotina</taxon>
        <taxon>Mucoromycetes</taxon>
        <taxon>Mucorales</taxon>
        <taxon>Cunninghamellaceae</taxon>
        <taxon>Absidia</taxon>
    </lineage>
</organism>
<dbReference type="Pfam" id="PF00085">
    <property type="entry name" value="Thioredoxin"/>
    <property type="match status" value="1"/>
</dbReference>
<dbReference type="InterPro" id="IPR013766">
    <property type="entry name" value="Thioredoxin_domain"/>
</dbReference>
<dbReference type="PROSITE" id="PS51352">
    <property type="entry name" value="THIOREDOXIN_2"/>
    <property type="match status" value="1"/>
</dbReference>
<evidence type="ECO:0000256" key="1">
    <source>
        <dbReference type="ARBA" id="ARBA00023157"/>
    </source>
</evidence>
<dbReference type="SUPFAM" id="SSF52833">
    <property type="entry name" value="Thioredoxin-like"/>
    <property type="match status" value="1"/>
</dbReference>
<feature type="region of interest" description="Disordered" evidence="2">
    <location>
        <begin position="105"/>
        <end position="138"/>
    </location>
</feature>
<evidence type="ECO:0008006" key="7">
    <source>
        <dbReference type="Google" id="ProtNLM"/>
    </source>
</evidence>
<dbReference type="AlphaFoldDB" id="A0A163JGQ6"/>
<dbReference type="InterPro" id="IPR017937">
    <property type="entry name" value="Thioredoxin_CS"/>
</dbReference>
<dbReference type="GO" id="GO:0005737">
    <property type="term" value="C:cytoplasm"/>
    <property type="evidence" value="ECO:0007669"/>
    <property type="project" value="UniProtKB-ARBA"/>
</dbReference>
<dbReference type="CDD" id="cd02947">
    <property type="entry name" value="TRX_family"/>
    <property type="match status" value="1"/>
</dbReference>
<dbReference type="SUPFAM" id="SSF49785">
    <property type="entry name" value="Galactose-binding domain-like"/>
    <property type="match status" value="1"/>
</dbReference>
<feature type="domain" description="PITH" evidence="4">
    <location>
        <begin position="124"/>
        <end position="293"/>
    </location>
</feature>
<dbReference type="PROSITE" id="PS00194">
    <property type="entry name" value="THIOREDOXIN_1"/>
    <property type="match status" value="1"/>
</dbReference>
<proteinExistence type="predicted"/>
<name>A0A163JGQ6_ABSGL</name>
<dbReference type="FunCoup" id="A0A163JGQ6">
    <property type="interactions" value="934"/>
</dbReference>
<evidence type="ECO:0000313" key="5">
    <source>
        <dbReference type="EMBL" id="SAL99224.1"/>
    </source>
</evidence>
<dbReference type="Gene3D" id="3.40.30.10">
    <property type="entry name" value="Glutaredoxin"/>
    <property type="match status" value="1"/>
</dbReference>
<feature type="compositionally biased region" description="Low complexity" evidence="2">
    <location>
        <begin position="113"/>
        <end position="131"/>
    </location>
</feature>
<dbReference type="Pfam" id="PF06201">
    <property type="entry name" value="PITH"/>
    <property type="match status" value="1"/>
</dbReference>
<dbReference type="Gene3D" id="2.60.120.470">
    <property type="entry name" value="PITH domain"/>
    <property type="match status" value="1"/>
</dbReference>
<sequence>MATIKEIGNATVFQQLITSVAADKLVVIDFYATWCGPCKMISPFMAQLAGRYRHVQFAKLDVDKVKDVATLCKVTAMPTFQFYKGGKKVAELKGANPTQLEQYVKEHQGGSDGASSSSSSSGGNAFAGAPGHSDLTDIITPNQMDALNQQEEHNVKNLFKKDDSYLESDVDEQLIISVPFNQPVKLHSLKFKVPDIAKAPKTIKIFANRQNLGFEDADSIKETQTLVLEPKDFEEDAVVNLRFVKFQNIVNIVLFVADNQEKEETTAIQQLTFIGSTVESTNMGDLKKMGEEE</sequence>
<protein>
    <recommendedName>
        <fullName evidence="7">PITH domain-containing protein</fullName>
    </recommendedName>
</protein>
<dbReference type="InterPro" id="IPR037047">
    <property type="entry name" value="PITH_dom_sf"/>
</dbReference>
<accession>A0A163JGQ6</accession>
<keyword evidence="6" id="KW-1185">Reference proteome</keyword>
<dbReference type="STRING" id="4829.A0A163JGQ6"/>
<dbReference type="InParanoid" id="A0A163JGQ6"/>
<keyword evidence="1" id="KW-1015">Disulfide bond</keyword>
<dbReference type="EMBL" id="LT552594">
    <property type="protein sequence ID" value="SAL99224.1"/>
    <property type="molecule type" value="Genomic_DNA"/>
</dbReference>
<dbReference type="FunFam" id="3.40.30.10:FF:000245">
    <property type="entry name" value="Thioredoxin"/>
    <property type="match status" value="1"/>
</dbReference>